<organism evidence="2 3">
    <name type="scientific">Lwoffella lincolnii</name>
    <dbReference type="NCBI Taxonomy" id="90241"/>
    <lineage>
        <taxon>Bacteria</taxon>
        <taxon>Pseudomonadati</taxon>
        <taxon>Pseudomonadota</taxon>
        <taxon>Gammaproteobacteria</taxon>
        <taxon>Moraxellales</taxon>
        <taxon>Moraxellaceae</taxon>
        <taxon>Lwoffella</taxon>
    </lineage>
</organism>
<gene>
    <name evidence="2" type="ORF">B0682_01880</name>
</gene>
<dbReference type="Pfam" id="PF01809">
    <property type="entry name" value="YidD"/>
    <property type="match status" value="1"/>
</dbReference>
<keyword evidence="3" id="KW-1185">Reference proteome</keyword>
<accession>A0A1T0CJL5</accession>
<evidence type="ECO:0000313" key="2">
    <source>
        <dbReference type="EMBL" id="OOS22558.1"/>
    </source>
</evidence>
<dbReference type="SMART" id="SM01234">
    <property type="entry name" value="Haemolytic"/>
    <property type="match status" value="1"/>
</dbReference>
<dbReference type="AlphaFoldDB" id="A0A1T0CJL5"/>
<comment type="similarity">
    <text evidence="1">Belongs to the UPF0161 family.</text>
</comment>
<dbReference type="RefSeq" id="WP_078306409.1">
    <property type="nucleotide sequence ID" value="NZ_CP147511.1"/>
</dbReference>
<dbReference type="STRING" id="90241.B0682_01880"/>
<reference evidence="2 3" key="1">
    <citation type="submission" date="2017-02" db="EMBL/GenBank/DDBJ databases">
        <title>Draft genome sequence of Moraxella lincolnii CCUG 9405T type strain.</title>
        <authorList>
            <person name="Salva-Serra F."/>
            <person name="Engstrom-Jakobsson H."/>
            <person name="Thorell K."/>
            <person name="Jaen-Luchoro D."/>
            <person name="Gonzales-Siles L."/>
            <person name="Karlsson R."/>
            <person name="Yazdan S."/>
            <person name="Boulund F."/>
            <person name="Johnning A."/>
            <person name="Engstrand L."/>
            <person name="Kristiansson E."/>
            <person name="Moore E."/>
        </authorList>
    </citation>
    <scope>NUCLEOTIDE SEQUENCE [LARGE SCALE GENOMIC DNA]</scope>
    <source>
        <strain evidence="2 3">CCUG 9405</strain>
    </source>
</reference>
<dbReference type="GO" id="GO:0005886">
    <property type="term" value="C:plasma membrane"/>
    <property type="evidence" value="ECO:0007669"/>
    <property type="project" value="UniProtKB-SubCell"/>
</dbReference>
<dbReference type="PANTHER" id="PTHR33383:SF1">
    <property type="entry name" value="MEMBRANE PROTEIN INSERTION EFFICIENCY FACTOR-RELATED"/>
    <property type="match status" value="1"/>
</dbReference>
<keyword evidence="1" id="KW-1003">Cell membrane</keyword>
<dbReference type="InterPro" id="IPR002696">
    <property type="entry name" value="Membr_insert_effic_factor_YidD"/>
</dbReference>
<sequence length="115" mass="13411">MSLAQNILLTLIHFYQRIVSPILPARCRYYPTCSQYGMQAIQWHGAVCGGWLTIKRISRCHPLAGSGVDFVPLPLRRFKFYPVKFLHSTDKFKGVYLENYHYSAMLNHWLSGRFD</sequence>
<comment type="function">
    <text evidence="1">Could be involved in insertion of integral membrane proteins into the membrane.</text>
</comment>
<evidence type="ECO:0000313" key="3">
    <source>
        <dbReference type="Proteomes" id="UP000191094"/>
    </source>
</evidence>
<dbReference type="EMBL" id="MUYT01000002">
    <property type="protein sequence ID" value="OOS22558.1"/>
    <property type="molecule type" value="Genomic_DNA"/>
</dbReference>
<name>A0A1T0CJL5_9GAMM</name>
<dbReference type="NCBIfam" id="TIGR00278">
    <property type="entry name" value="membrane protein insertion efficiency factor YidD"/>
    <property type="match status" value="1"/>
</dbReference>
<evidence type="ECO:0000256" key="1">
    <source>
        <dbReference type="HAMAP-Rule" id="MF_00386"/>
    </source>
</evidence>
<dbReference type="PANTHER" id="PTHR33383">
    <property type="entry name" value="MEMBRANE PROTEIN INSERTION EFFICIENCY FACTOR-RELATED"/>
    <property type="match status" value="1"/>
</dbReference>
<keyword evidence="1" id="KW-0472">Membrane</keyword>
<dbReference type="Proteomes" id="UP000191094">
    <property type="component" value="Unassembled WGS sequence"/>
</dbReference>
<comment type="caution">
    <text evidence="2">The sequence shown here is derived from an EMBL/GenBank/DDBJ whole genome shotgun (WGS) entry which is preliminary data.</text>
</comment>
<protein>
    <recommendedName>
        <fullName evidence="1">Putative membrane protein insertion efficiency factor</fullName>
    </recommendedName>
</protein>
<proteinExistence type="inferred from homology"/>
<dbReference type="OrthoDB" id="9801753at2"/>
<comment type="subcellular location">
    <subcellularLocation>
        <location evidence="1">Cell membrane</location>
        <topology evidence="1">Peripheral membrane protein</topology>
        <orientation evidence="1">Cytoplasmic side</orientation>
    </subcellularLocation>
</comment>
<dbReference type="HAMAP" id="MF_00386">
    <property type="entry name" value="UPF0161_YidD"/>
    <property type="match status" value="1"/>
</dbReference>